<evidence type="ECO:0000259" key="13">
    <source>
        <dbReference type="PROSITE" id="PS50011"/>
    </source>
</evidence>
<evidence type="ECO:0000313" key="14">
    <source>
        <dbReference type="EMBL" id="CEL03844.1"/>
    </source>
</evidence>
<comment type="subcellular location">
    <subcellularLocation>
        <location evidence="2">Chromosome</location>
        <location evidence="2">Telomere</location>
    </subcellularLocation>
</comment>
<evidence type="ECO:0000256" key="5">
    <source>
        <dbReference type="ARBA" id="ARBA00013948"/>
    </source>
</evidence>
<dbReference type="GO" id="GO:0005524">
    <property type="term" value="F:ATP binding"/>
    <property type="evidence" value="ECO:0007669"/>
    <property type="project" value="InterPro"/>
</dbReference>
<dbReference type="GO" id="GO:0004674">
    <property type="term" value="F:protein serine/threonine kinase activity"/>
    <property type="evidence" value="ECO:0007669"/>
    <property type="project" value="UniProtKB-EC"/>
</dbReference>
<evidence type="ECO:0000256" key="4">
    <source>
        <dbReference type="ARBA" id="ARBA00012513"/>
    </source>
</evidence>
<dbReference type="Proteomes" id="UP000054771">
    <property type="component" value="Unassembled WGS sequence"/>
</dbReference>
<dbReference type="OrthoDB" id="1668230at2759"/>
<evidence type="ECO:0000256" key="12">
    <source>
        <dbReference type="SAM" id="SignalP"/>
    </source>
</evidence>
<organism evidence="14 15">
    <name type="scientific">Aspergillus calidoustus</name>
    <dbReference type="NCBI Taxonomy" id="454130"/>
    <lineage>
        <taxon>Eukaryota</taxon>
        <taxon>Fungi</taxon>
        <taxon>Dikarya</taxon>
        <taxon>Ascomycota</taxon>
        <taxon>Pezizomycotina</taxon>
        <taxon>Eurotiomycetes</taxon>
        <taxon>Eurotiomycetidae</taxon>
        <taxon>Eurotiales</taxon>
        <taxon>Aspergillaceae</taxon>
        <taxon>Aspergillus</taxon>
        <taxon>Aspergillus subgen. Nidulantes</taxon>
    </lineage>
</organism>
<dbReference type="GO" id="GO:0044773">
    <property type="term" value="P:mitotic DNA damage checkpoint signaling"/>
    <property type="evidence" value="ECO:0007669"/>
    <property type="project" value="TreeGrafter"/>
</dbReference>
<dbReference type="PANTHER" id="PTHR44167:SF24">
    <property type="entry name" value="SERINE_THREONINE-PROTEIN KINASE CHK2"/>
    <property type="match status" value="1"/>
</dbReference>
<dbReference type="Pfam" id="PF00069">
    <property type="entry name" value="Pkinase"/>
    <property type="match status" value="1"/>
</dbReference>
<evidence type="ECO:0000256" key="3">
    <source>
        <dbReference type="ARBA" id="ARBA00011534"/>
    </source>
</evidence>
<comment type="catalytic activity">
    <reaction evidence="11">
        <text>L-seryl-[protein] + ATP = O-phospho-L-seryl-[protein] + ADP + H(+)</text>
        <dbReference type="Rhea" id="RHEA:17989"/>
        <dbReference type="Rhea" id="RHEA-COMP:9863"/>
        <dbReference type="Rhea" id="RHEA-COMP:11604"/>
        <dbReference type="ChEBI" id="CHEBI:15378"/>
        <dbReference type="ChEBI" id="CHEBI:29999"/>
        <dbReference type="ChEBI" id="CHEBI:30616"/>
        <dbReference type="ChEBI" id="CHEBI:83421"/>
        <dbReference type="ChEBI" id="CHEBI:456216"/>
        <dbReference type="EC" id="2.7.11.1"/>
    </reaction>
</comment>
<evidence type="ECO:0000313" key="15">
    <source>
        <dbReference type="Proteomes" id="UP000054771"/>
    </source>
</evidence>
<dbReference type="PROSITE" id="PS00109">
    <property type="entry name" value="PROTEIN_KINASE_TYR"/>
    <property type="match status" value="1"/>
</dbReference>
<dbReference type="PANTHER" id="PTHR44167">
    <property type="entry name" value="OVARIAN-SPECIFIC SERINE/THREONINE-PROTEIN KINASE LOK-RELATED"/>
    <property type="match status" value="1"/>
</dbReference>
<dbReference type="AlphaFoldDB" id="A0A0U5GSK0"/>
<keyword evidence="7" id="KW-0158">Chromosome</keyword>
<evidence type="ECO:0000256" key="8">
    <source>
        <dbReference type="ARBA" id="ARBA00030980"/>
    </source>
</evidence>
<accession>A0A0U5GSK0</accession>
<dbReference type="SUPFAM" id="SSF56112">
    <property type="entry name" value="Protein kinase-like (PK-like)"/>
    <property type="match status" value="1"/>
</dbReference>
<proteinExistence type="predicted"/>
<dbReference type="EMBL" id="CDMC01000004">
    <property type="protein sequence ID" value="CEL03844.1"/>
    <property type="molecule type" value="Genomic_DNA"/>
</dbReference>
<evidence type="ECO:0000256" key="10">
    <source>
        <dbReference type="ARBA" id="ARBA00047899"/>
    </source>
</evidence>
<dbReference type="OMA" id="IIKYPRF"/>
<feature type="signal peptide" evidence="12">
    <location>
        <begin position="1"/>
        <end position="21"/>
    </location>
</feature>
<evidence type="ECO:0000256" key="6">
    <source>
        <dbReference type="ARBA" id="ARBA00019973"/>
    </source>
</evidence>
<feature type="chain" id="PRO_5006858176" description="EKC/KEOPS complex subunit BUD32" evidence="12">
    <location>
        <begin position="22"/>
        <end position="358"/>
    </location>
</feature>
<evidence type="ECO:0000256" key="7">
    <source>
        <dbReference type="ARBA" id="ARBA00022895"/>
    </source>
</evidence>
<dbReference type="InterPro" id="IPR000719">
    <property type="entry name" value="Prot_kinase_dom"/>
</dbReference>
<dbReference type="PROSITE" id="PS50011">
    <property type="entry name" value="PROTEIN_KINASE_DOM"/>
    <property type="match status" value="1"/>
</dbReference>
<reference evidence="15" key="1">
    <citation type="journal article" date="2016" name="Genome Announc.">
        <title>Draft genome sequences of fungus Aspergillus calidoustus.</title>
        <authorList>
            <person name="Horn F."/>
            <person name="Linde J."/>
            <person name="Mattern D.J."/>
            <person name="Walther G."/>
            <person name="Guthke R."/>
            <person name="Scherlach K."/>
            <person name="Martin K."/>
            <person name="Brakhage A.A."/>
            <person name="Petzke L."/>
            <person name="Valiante V."/>
        </authorList>
    </citation>
    <scope>NUCLEOTIDE SEQUENCE [LARGE SCALE GENOMIC DNA]</scope>
    <source>
        <strain evidence="15">SF006504</strain>
    </source>
</reference>
<dbReference type="GO" id="GO:0000781">
    <property type="term" value="C:chromosome, telomeric region"/>
    <property type="evidence" value="ECO:0007669"/>
    <property type="project" value="UniProtKB-SubCell"/>
</dbReference>
<dbReference type="InterPro" id="IPR008266">
    <property type="entry name" value="Tyr_kinase_AS"/>
</dbReference>
<comment type="function">
    <text evidence="1">Component of the EKC/KEOPS complex that is required for the formation of a threonylcarbamoyl group on adenosine at position 37 (t(6)A37) in tRNAs that read codons beginning with adenine. The complex is probably involved in the transfer of the threonylcarbamoyl moiety of threonylcarbamoyl-AMP (TC-AMP) to the N6 group of A37. BUD32 has ATPase activity in the context of the EKC/KEOPS complex and likely plays a supporting role to the catalytic subunit KAE1. The EKC/KEOPS complex also promotes both telomere uncapping and telomere elongation. The complex is required for efficient recruitment of transcriptional coactivators.</text>
</comment>
<evidence type="ECO:0000256" key="2">
    <source>
        <dbReference type="ARBA" id="ARBA00004574"/>
    </source>
</evidence>
<dbReference type="EC" id="2.7.11.1" evidence="4"/>
<gene>
    <name evidence="14" type="ORF">ASPCAL04984</name>
</gene>
<evidence type="ECO:0000256" key="9">
    <source>
        <dbReference type="ARBA" id="ARBA00033194"/>
    </source>
</evidence>
<sequence length="358" mass="40309">MLTSIWNYGFALFSALRSLLHRLILFKVPSLFKVLLPNREKPGDVECCKPPVNEMPHPGTEGDTHATSITECPGAVGVEKEDPVPHEPLLGEVLGEGSTSRVARVAPGVIIKYPRFSWWHSKTAANKWFVRDMKRSFEVEERLLQILGIHPRIIEFKGVSDDPFGLLFAEASDGNLQNYIDQHHARIDLSLRFKWRTQAAEAIQFIHQKGVIHSDLRPENFLLHTIAGSELDLLLCDFGGSTNGEIDGRHLPDAGFFNPCDPPESTKSTDIISLGSIYYTIMTGHWPYRSQGPFKSLEEMKKYQELVDDLFASTRYPPVDGLEAGVVIQRCWTAEYSDLTALIADQSSQFETLMRPKE</sequence>
<dbReference type="GO" id="GO:0005634">
    <property type="term" value="C:nucleus"/>
    <property type="evidence" value="ECO:0007669"/>
    <property type="project" value="TreeGrafter"/>
</dbReference>
<name>A0A0U5GSK0_ASPCI</name>
<evidence type="ECO:0000256" key="11">
    <source>
        <dbReference type="ARBA" id="ARBA00048679"/>
    </source>
</evidence>
<keyword evidence="12" id="KW-0732">Signal</keyword>
<protein>
    <recommendedName>
        <fullName evidence="6">EKC/KEOPS complex subunit BUD32</fullName>
        <ecNumber evidence="4">2.7.11.1</ecNumber>
    </recommendedName>
    <alternativeName>
        <fullName evidence="8 9">Atypical Serine/threonine protein kinase BUD32</fullName>
    </alternativeName>
    <alternativeName>
        <fullName evidence="5">EKC/KEOPS complex subunit bud32</fullName>
    </alternativeName>
</protein>
<feature type="domain" description="Protein kinase" evidence="13">
    <location>
        <begin position="88"/>
        <end position="358"/>
    </location>
</feature>
<dbReference type="InterPro" id="IPR011009">
    <property type="entry name" value="Kinase-like_dom_sf"/>
</dbReference>
<comment type="catalytic activity">
    <reaction evidence="10">
        <text>L-threonyl-[protein] + ATP = O-phospho-L-threonyl-[protein] + ADP + H(+)</text>
        <dbReference type="Rhea" id="RHEA:46608"/>
        <dbReference type="Rhea" id="RHEA-COMP:11060"/>
        <dbReference type="Rhea" id="RHEA-COMP:11605"/>
        <dbReference type="ChEBI" id="CHEBI:15378"/>
        <dbReference type="ChEBI" id="CHEBI:30013"/>
        <dbReference type="ChEBI" id="CHEBI:30616"/>
        <dbReference type="ChEBI" id="CHEBI:61977"/>
        <dbReference type="ChEBI" id="CHEBI:456216"/>
        <dbReference type="EC" id="2.7.11.1"/>
    </reaction>
</comment>
<dbReference type="Gene3D" id="1.10.510.10">
    <property type="entry name" value="Transferase(Phosphotransferase) domain 1"/>
    <property type="match status" value="1"/>
</dbReference>
<dbReference type="STRING" id="454130.A0A0U5GSK0"/>
<comment type="subunit">
    <text evidence="3">Component of the EKC/KEOPS complex composed of at least BUD32, CGI121, GON7, KAE1 and PCC1; the whole complex dimerizes.</text>
</comment>
<evidence type="ECO:0000256" key="1">
    <source>
        <dbReference type="ARBA" id="ARBA00003747"/>
    </source>
</evidence>
<keyword evidence="15" id="KW-1185">Reference proteome</keyword>
<keyword evidence="7" id="KW-0779">Telomere</keyword>